<evidence type="ECO:0000259" key="5">
    <source>
        <dbReference type="Pfam" id="PF13472"/>
    </source>
</evidence>
<keyword evidence="7" id="KW-1185">Reference proteome</keyword>
<evidence type="ECO:0000256" key="3">
    <source>
        <dbReference type="SAM" id="MobiDB-lite"/>
    </source>
</evidence>
<evidence type="ECO:0000256" key="4">
    <source>
        <dbReference type="SAM" id="Phobius"/>
    </source>
</evidence>
<feature type="transmembrane region" description="Helical" evidence="4">
    <location>
        <begin position="34"/>
        <end position="51"/>
    </location>
</feature>
<evidence type="ECO:0000256" key="1">
    <source>
        <dbReference type="PIRSR" id="PIRSR637460-1"/>
    </source>
</evidence>
<dbReference type="Gene3D" id="3.40.50.1110">
    <property type="entry name" value="SGNH hydrolase"/>
    <property type="match status" value="1"/>
</dbReference>
<dbReference type="InterPro" id="IPR036514">
    <property type="entry name" value="SGNH_hydro_sf"/>
</dbReference>
<accession>A0A1G8ZWB4</accession>
<reference evidence="7" key="1">
    <citation type="submission" date="2016-10" db="EMBL/GenBank/DDBJ databases">
        <authorList>
            <person name="Varghese N."/>
            <person name="Submissions S."/>
        </authorList>
    </citation>
    <scope>NUCLEOTIDE SEQUENCE [LARGE SCALE GENOMIC DNA]</scope>
    <source>
        <strain evidence="7">DSM 45460</strain>
    </source>
</reference>
<evidence type="ECO:0000313" key="6">
    <source>
        <dbReference type="EMBL" id="SDK19429.1"/>
    </source>
</evidence>
<feature type="active site" description="Nucleophile" evidence="1">
    <location>
        <position position="75"/>
    </location>
</feature>
<keyword evidence="4" id="KW-0812">Transmembrane</keyword>
<feature type="disulfide bond" evidence="2">
    <location>
        <begin position="177"/>
        <end position="189"/>
    </location>
</feature>
<proteinExistence type="predicted"/>
<keyword evidence="6" id="KW-0378">Hydrolase</keyword>
<sequence length="395" mass="42455">MVSETLPELGAGTVPPTTHGAIDSRVMRTRTAKMITLFLVGSVFALVLLVSDRPVRVPQPPDPELPRAVVTMGDSTISGEGAGDYVPGTDGRDGNWCHRSTEAMVHQLRLPADVKRFNLACSGAKAATVGLDSASDAGRPSQAGELARIAERYRVTDIVVAVGANNDPDFVGVLNSCVRAWFTKNSGGCSQRLRDEWPDRVAEMQPKVADALGDIKNVMRRAGYSRESYSLVLQSYASPVSPGIRPDLRGLSGCPLRTVDVRWVRDTAVPQLSEGLREVAEQQDVRFLDLARAGYGHEACTAPSESADTEWFRRLAVDWRDLEHDARAPHAMQESFHPNAAGYERIAGCLEDFLPSGRQQAGCVTTGDGSLRLAPLGGNTAEPAPGESSAPLSPR</sequence>
<dbReference type="EMBL" id="FNFM01000005">
    <property type="protein sequence ID" value="SDK19429.1"/>
    <property type="molecule type" value="Genomic_DNA"/>
</dbReference>
<dbReference type="InterPro" id="IPR037460">
    <property type="entry name" value="SEST-like"/>
</dbReference>
<protein>
    <submittedName>
        <fullName evidence="6">GDSL-like Lipase/Acylhydrolase family protein</fullName>
    </submittedName>
</protein>
<dbReference type="PANTHER" id="PTHR37981">
    <property type="entry name" value="LIPASE 2"/>
    <property type="match status" value="1"/>
</dbReference>
<evidence type="ECO:0000256" key="2">
    <source>
        <dbReference type="PIRSR" id="PIRSR637460-2"/>
    </source>
</evidence>
<keyword evidence="4" id="KW-1133">Transmembrane helix</keyword>
<dbReference type="Pfam" id="PF13472">
    <property type="entry name" value="Lipase_GDSL_2"/>
    <property type="match status" value="1"/>
</dbReference>
<gene>
    <name evidence="6" type="ORF">SAMN04487820_105177</name>
</gene>
<dbReference type="SUPFAM" id="SSF52266">
    <property type="entry name" value="SGNH hydrolase"/>
    <property type="match status" value="1"/>
</dbReference>
<name>A0A1G8ZWB4_ACTMZ</name>
<feature type="region of interest" description="Disordered" evidence="3">
    <location>
        <begin position="374"/>
        <end position="395"/>
    </location>
</feature>
<dbReference type="InterPro" id="IPR013830">
    <property type="entry name" value="SGNH_hydro"/>
</dbReference>
<feature type="domain" description="SGNH hydrolase-type esterase" evidence="5">
    <location>
        <begin position="72"/>
        <end position="345"/>
    </location>
</feature>
<feature type="disulfide bond" evidence="2">
    <location>
        <begin position="97"/>
        <end position="121"/>
    </location>
</feature>
<keyword evidence="4" id="KW-0472">Membrane</keyword>
<dbReference type="PANTHER" id="PTHR37981:SF1">
    <property type="entry name" value="SGNH HYDROLASE-TYPE ESTERASE DOMAIN-CONTAINING PROTEIN"/>
    <property type="match status" value="1"/>
</dbReference>
<dbReference type="GO" id="GO:0006629">
    <property type="term" value="P:lipid metabolic process"/>
    <property type="evidence" value="ECO:0007669"/>
    <property type="project" value="TreeGrafter"/>
</dbReference>
<evidence type="ECO:0000313" key="7">
    <source>
        <dbReference type="Proteomes" id="UP000199213"/>
    </source>
</evidence>
<dbReference type="AlphaFoldDB" id="A0A1G8ZWB4"/>
<keyword evidence="2" id="KW-1015">Disulfide bond</keyword>
<dbReference type="GO" id="GO:0016788">
    <property type="term" value="F:hydrolase activity, acting on ester bonds"/>
    <property type="evidence" value="ECO:0007669"/>
    <property type="project" value="InterPro"/>
</dbReference>
<organism evidence="6 7">
    <name type="scientific">Actinopolyspora mzabensis</name>
    <dbReference type="NCBI Taxonomy" id="995066"/>
    <lineage>
        <taxon>Bacteria</taxon>
        <taxon>Bacillati</taxon>
        <taxon>Actinomycetota</taxon>
        <taxon>Actinomycetes</taxon>
        <taxon>Actinopolysporales</taxon>
        <taxon>Actinopolysporaceae</taxon>
        <taxon>Actinopolyspora</taxon>
    </lineage>
</organism>
<feature type="active site" evidence="1">
    <location>
        <position position="337"/>
    </location>
</feature>
<dbReference type="Proteomes" id="UP000199213">
    <property type="component" value="Unassembled WGS sequence"/>
</dbReference>